<keyword evidence="1" id="KW-0805">Transcription regulation</keyword>
<gene>
    <name evidence="5" type="ORF">VCB98_11590</name>
</gene>
<comment type="caution">
    <text evidence="5">The sequence shown here is derived from an EMBL/GenBank/DDBJ whole genome shotgun (WGS) entry which is preliminary data.</text>
</comment>
<keyword evidence="6" id="KW-1185">Reference proteome</keyword>
<dbReference type="NCBIfam" id="NF033788">
    <property type="entry name" value="HTH_metalloreg"/>
    <property type="match status" value="1"/>
</dbReference>
<evidence type="ECO:0000256" key="3">
    <source>
        <dbReference type="ARBA" id="ARBA00023163"/>
    </source>
</evidence>
<dbReference type="SMART" id="SM00418">
    <property type="entry name" value="HTH_ARSR"/>
    <property type="match status" value="1"/>
</dbReference>
<accession>A0AAP6JG77</accession>
<dbReference type="EMBL" id="JAYGII010000034">
    <property type="protein sequence ID" value="MEA5446463.1"/>
    <property type="molecule type" value="Genomic_DNA"/>
</dbReference>
<dbReference type="Gene3D" id="1.10.10.10">
    <property type="entry name" value="Winged helix-like DNA-binding domain superfamily/Winged helix DNA-binding domain"/>
    <property type="match status" value="1"/>
</dbReference>
<dbReference type="PANTHER" id="PTHR33154">
    <property type="entry name" value="TRANSCRIPTIONAL REGULATOR, ARSR FAMILY"/>
    <property type="match status" value="1"/>
</dbReference>
<organism evidence="5 6">
    <name type="scientific">Natronospira elongata</name>
    <dbReference type="NCBI Taxonomy" id="3110268"/>
    <lineage>
        <taxon>Bacteria</taxon>
        <taxon>Pseudomonadati</taxon>
        <taxon>Pseudomonadota</taxon>
        <taxon>Gammaproteobacteria</taxon>
        <taxon>Natronospirales</taxon>
        <taxon>Natronospiraceae</taxon>
        <taxon>Natronospira</taxon>
    </lineage>
</organism>
<keyword evidence="2" id="KW-0238">DNA-binding</keyword>
<dbReference type="AlphaFoldDB" id="A0AAP6JG77"/>
<dbReference type="PROSITE" id="PS50987">
    <property type="entry name" value="HTH_ARSR_2"/>
    <property type="match status" value="1"/>
</dbReference>
<dbReference type="CDD" id="cd00090">
    <property type="entry name" value="HTH_ARSR"/>
    <property type="match status" value="1"/>
</dbReference>
<dbReference type="InterPro" id="IPR036388">
    <property type="entry name" value="WH-like_DNA-bd_sf"/>
</dbReference>
<dbReference type="PANTHER" id="PTHR33154:SF15">
    <property type="entry name" value="REGULATORY PROTEIN ARSR"/>
    <property type="match status" value="1"/>
</dbReference>
<evidence type="ECO:0000256" key="1">
    <source>
        <dbReference type="ARBA" id="ARBA00023015"/>
    </source>
</evidence>
<proteinExistence type="predicted"/>
<dbReference type="Pfam" id="PF01022">
    <property type="entry name" value="HTH_5"/>
    <property type="match status" value="1"/>
</dbReference>
<dbReference type="PRINTS" id="PR00778">
    <property type="entry name" value="HTHARSR"/>
</dbReference>
<dbReference type="InterPro" id="IPR001845">
    <property type="entry name" value="HTH_ArsR_DNA-bd_dom"/>
</dbReference>
<sequence length="104" mass="11555">MKDCCEHPDNLDLTPEGRDEALAGYARALGHPARVKLLRQIAGRRECISAELVESVGLAQSTVSEHLRILREAGLIEAEPQPPRTCYRPKPEAMARLRDLLNSL</sequence>
<dbReference type="InterPro" id="IPR011991">
    <property type="entry name" value="ArsR-like_HTH"/>
</dbReference>
<dbReference type="RefSeq" id="WP_306727115.1">
    <property type="nucleotide sequence ID" value="NZ_JAYGII010000034.1"/>
</dbReference>
<dbReference type="InterPro" id="IPR051081">
    <property type="entry name" value="HTH_MetalResp_TranReg"/>
</dbReference>
<name>A0AAP6JG77_9GAMM</name>
<dbReference type="SUPFAM" id="SSF46785">
    <property type="entry name" value="Winged helix' DNA-binding domain"/>
    <property type="match status" value="1"/>
</dbReference>
<keyword evidence="3" id="KW-0804">Transcription</keyword>
<dbReference type="Proteomes" id="UP001302316">
    <property type="component" value="Unassembled WGS sequence"/>
</dbReference>
<reference evidence="5 6" key="1">
    <citation type="submission" date="2023-12" db="EMBL/GenBank/DDBJ databases">
        <title>Whole-genome sequencing of halo(alkali)philic microorganisms from hypersaline lakes.</title>
        <authorList>
            <person name="Sorokin D.Y."/>
            <person name="Merkel A.Y."/>
            <person name="Messina E."/>
            <person name="Yakimov M."/>
        </authorList>
    </citation>
    <scope>NUCLEOTIDE SEQUENCE [LARGE SCALE GENOMIC DNA]</scope>
    <source>
        <strain evidence="5 6">AB-CW1</strain>
    </source>
</reference>
<dbReference type="GO" id="GO:0003700">
    <property type="term" value="F:DNA-binding transcription factor activity"/>
    <property type="evidence" value="ECO:0007669"/>
    <property type="project" value="InterPro"/>
</dbReference>
<dbReference type="InterPro" id="IPR036390">
    <property type="entry name" value="WH_DNA-bd_sf"/>
</dbReference>
<dbReference type="GO" id="GO:0003677">
    <property type="term" value="F:DNA binding"/>
    <property type="evidence" value="ECO:0007669"/>
    <property type="project" value="UniProtKB-KW"/>
</dbReference>
<evidence type="ECO:0000313" key="6">
    <source>
        <dbReference type="Proteomes" id="UP001302316"/>
    </source>
</evidence>
<evidence type="ECO:0000259" key="4">
    <source>
        <dbReference type="PROSITE" id="PS50987"/>
    </source>
</evidence>
<protein>
    <submittedName>
        <fullName evidence="5">Winged helix-turn-helix domain-containing protein</fullName>
    </submittedName>
</protein>
<evidence type="ECO:0000256" key="2">
    <source>
        <dbReference type="ARBA" id="ARBA00023125"/>
    </source>
</evidence>
<evidence type="ECO:0000313" key="5">
    <source>
        <dbReference type="EMBL" id="MEA5446463.1"/>
    </source>
</evidence>
<feature type="domain" description="HTH arsR-type" evidence="4">
    <location>
        <begin position="14"/>
        <end position="104"/>
    </location>
</feature>